<dbReference type="RefSeq" id="WP_034630671.1">
    <property type="nucleotide sequence ID" value="NZ_JRJU01000020.1"/>
</dbReference>
<dbReference type="EMBL" id="JRJU01000020">
    <property type="protein sequence ID" value="KHF39327.1"/>
    <property type="molecule type" value="Genomic_DNA"/>
</dbReference>
<dbReference type="eggNOG" id="ENOG5033AYD">
    <property type="taxonomic scope" value="Bacteria"/>
</dbReference>
<dbReference type="Proteomes" id="UP000030832">
    <property type="component" value="Unassembled WGS sequence"/>
</dbReference>
<evidence type="ECO:0000313" key="2">
    <source>
        <dbReference type="Proteomes" id="UP000030832"/>
    </source>
</evidence>
<evidence type="ECO:0000313" key="1">
    <source>
        <dbReference type="EMBL" id="KHF39327.1"/>
    </source>
</evidence>
<dbReference type="OrthoDB" id="2353604at2"/>
<organism evidence="1 2">
    <name type="scientific">Halalkalibacter okhensis</name>
    <dbReference type="NCBI Taxonomy" id="333138"/>
    <lineage>
        <taxon>Bacteria</taxon>
        <taxon>Bacillati</taxon>
        <taxon>Bacillota</taxon>
        <taxon>Bacilli</taxon>
        <taxon>Bacillales</taxon>
        <taxon>Bacillaceae</taxon>
        <taxon>Halalkalibacter</taxon>
    </lineage>
</organism>
<proteinExistence type="predicted"/>
<dbReference type="AlphaFoldDB" id="A0A0B0IEQ1"/>
<protein>
    <submittedName>
        <fullName evidence="1">Group-specific protein</fullName>
    </submittedName>
</protein>
<name>A0A0B0IEQ1_9BACI</name>
<comment type="caution">
    <text evidence="1">The sequence shown here is derived from an EMBL/GenBank/DDBJ whole genome shotgun (WGS) entry which is preliminary data.</text>
</comment>
<sequence>MSSCKLDHPLEDVYSKLDSQKSFLPAELFEGCQQFLAEEPSQLELNELFHLLKKYDLASEEEQHSRNEAIARLINA</sequence>
<accession>A0A0B0IEQ1</accession>
<reference evidence="1 2" key="1">
    <citation type="submission" date="2014-09" db="EMBL/GenBank/DDBJ databases">
        <title>Genome sequencing and annotation of Bacillus Okhensis strain Kh10-101T.</title>
        <authorList>
            <person name="Prakash J.S."/>
        </authorList>
    </citation>
    <scope>NUCLEOTIDE SEQUENCE [LARGE SCALE GENOMIC DNA]</scope>
    <source>
        <strain evidence="2">Kh10-101T</strain>
    </source>
</reference>
<keyword evidence="2" id="KW-1185">Reference proteome</keyword>
<gene>
    <name evidence="1" type="ORF">LQ50_15660</name>
</gene>